<protein>
    <submittedName>
        <fullName evidence="2">Uncharacterized protein</fullName>
    </submittedName>
</protein>
<dbReference type="EMBL" id="MBDO02000071">
    <property type="protein sequence ID" value="RLN64543.1"/>
    <property type="molecule type" value="Genomic_DNA"/>
</dbReference>
<evidence type="ECO:0000313" key="4">
    <source>
        <dbReference type="Proteomes" id="UP000284657"/>
    </source>
</evidence>
<accession>A0A3F2RWD0</accession>
<dbReference type="Proteomes" id="UP000284657">
    <property type="component" value="Unassembled WGS sequence"/>
</dbReference>
<dbReference type="AlphaFoldDB" id="A0A3F2RWD0"/>
<evidence type="ECO:0000313" key="1">
    <source>
        <dbReference type="EMBL" id="RLN46750.1"/>
    </source>
</evidence>
<dbReference type="Proteomes" id="UP000277300">
    <property type="component" value="Unassembled WGS sequence"/>
</dbReference>
<reference evidence="3 4" key="1">
    <citation type="submission" date="2018-07" db="EMBL/GenBank/DDBJ databases">
        <title>Genome sequencing of oomycete isolates from Chile give support for New Zealand origin for Phytophthora kernoviae and make available the first Nothophytophthora sp. genome.</title>
        <authorList>
            <person name="Studholme D.J."/>
            <person name="Sanfuentes E."/>
            <person name="Panda P."/>
            <person name="Hill R."/>
            <person name="Sambles C."/>
            <person name="Grant M."/>
            <person name="Williams N.M."/>
            <person name="Mcdougal R.L."/>
        </authorList>
    </citation>
    <scope>NUCLEOTIDE SEQUENCE [LARGE SCALE GENOMIC DNA]</scope>
    <source>
        <strain evidence="2">Chile6</strain>
        <strain evidence="1">Chile7</strain>
    </source>
</reference>
<organism evidence="2 3">
    <name type="scientific">Phytophthora kernoviae</name>
    <dbReference type="NCBI Taxonomy" id="325452"/>
    <lineage>
        <taxon>Eukaryota</taxon>
        <taxon>Sar</taxon>
        <taxon>Stramenopiles</taxon>
        <taxon>Oomycota</taxon>
        <taxon>Peronosporomycetes</taxon>
        <taxon>Peronosporales</taxon>
        <taxon>Peronosporaceae</taxon>
        <taxon>Phytophthora</taxon>
    </lineage>
</organism>
<dbReference type="OrthoDB" id="186965at2759"/>
<evidence type="ECO:0000313" key="2">
    <source>
        <dbReference type="EMBL" id="RLN64543.1"/>
    </source>
</evidence>
<comment type="caution">
    <text evidence="2">The sequence shown here is derived from an EMBL/GenBank/DDBJ whole genome shotgun (WGS) entry which is preliminary data.</text>
</comment>
<proteinExistence type="predicted"/>
<dbReference type="EMBL" id="MBAD02002544">
    <property type="protein sequence ID" value="RLN46750.1"/>
    <property type="molecule type" value="Genomic_DNA"/>
</dbReference>
<gene>
    <name evidence="1" type="ORF">BBJ29_006014</name>
    <name evidence="2" type="ORF">BBP00_00003411</name>
</gene>
<name>A0A3F2RWD0_9STRA</name>
<evidence type="ECO:0000313" key="3">
    <source>
        <dbReference type="Proteomes" id="UP000277300"/>
    </source>
</evidence>
<sequence>MEPGYGICGHKNSFSTGVKIGNYVEDRIGADLARNSLSKQINKHSECSASFINPRDMADKCTHAPAENLVERNMIRQGLSGIPAFSMKGSVPSNESSRRKQLEIKKAREAREQRQTYMSTTQAIVPVYGNAKR</sequence>